<dbReference type="InterPro" id="IPR028082">
    <property type="entry name" value="Peripla_BP_I"/>
</dbReference>
<gene>
    <name evidence="2" type="ORF">FSP39_024030</name>
</gene>
<dbReference type="EMBL" id="VSWD01000008">
    <property type="protein sequence ID" value="KAK3096176.1"/>
    <property type="molecule type" value="Genomic_DNA"/>
</dbReference>
<evidence type="ECO:0000256" key="1">
    <source>
        <dbReference type="SAM" id="MobiDB-lite"/>
    </source>
</evidence>
<dbReference type="Proteomes" id="UP001186944">
    <property type="component" value="Unassembled WGS sequence"/>
</dbReference>
<protein>
    <recommendedName>
        <fullName evidence="4">Receptor ligand binding region domain-containing protein</fullName>
    </recommendedName>
</protein>
<evidence type="ECO:0000313" key="3">
    <source>
        <dbReference type="Proteomes" id="UP001186944"/>
    </source>
</evidence>
<dbReference type="GO" id="GO:0038023">
    <property type="term" value="F:signaling receptor activity"/>
    <property type="evidence" value="ECO:0007669"/>
    <property type="project" value="TreeGrafter"/>
</dbReference>
<evidence type="ECO:0000313" key="2">
    <source>
        <dbReference type="EMBL" id="KAK3096176.1"/>
    </source>
</evidence>
<feature type="region of interest" description="Disordered" evidence="1">
    <location>
        <begin position="1"/>
        <end position="61"/>
    </location>
</feature>
<keyword evidence="3" id="KW-1185">Reference proteome</keyword>
<organism evidence="2 3">
    <name type="scientific">Pinctada imbricata</name>
    <name type="common">Atlantic pearl-oyster</name>
    <name type="synonym">Pinctada martensii</name>
    <dbReference type="NCBI Taxonomy" id="66713"/>
    <lineage>
        <taxon>Eukaryota</taxon>
        <taxon>Metazoa</taxon>
        <taxon>Spiralia</taxon>
        <taxon>Lophotrochozoa</taxon>
        <taxon>Mollusca</taxon>
        <taxon>Bivalvia</taxon>
        <taxon>Autobranchia</taxon>
        <taxon>Pteriomorphia</taxon>
        <taxon>Pterioida</taxon>
        <taxon>Pterioidea</taxon>
        <taxon>Pteriidae</taxon>
        <taxon>Pinctada</taxon>
    </lineage>
</organism>
<dbReference type="AlphaFoldDB" id="A0AA88Y7U5"/>
<sequence>MRGGQSEREGKEGAEGGREGMKEGGKGEKTEGGRERGREMGGKGAGGEARGLEGERENPCPPPDMVKYWNIPILTCGGMAREFFVYREETFPLLTRLGPSYFNSLAMYFLQMLKHMEWNKIKLLYERNGQDRVMEDLCHFAMSALHYELKDMDPLLQKDVYKLEDNDIDYILTKEVSHDYAGKF</sequence>
<dbReference type="GO" id="GO:0017046">
    <property type="term" value="F:peptide hormone binding"/>
    <property type="evidence" value="ECO:0007669"/>
    <property type="project" value="TreeGrafter"/>
</dbReference>
<dbReference type="PANTHER" id="PTHR44755:SF11">
    <property type="entry name" value="ATRIAL NATRIURETIC PEPTIDE RECEPTOR 3 ISOFORM X1"/>
    <property type="match status" value="1"/>
</dbReference>
<name>A0AA88Y7U5_PINIB</name>
<comment type="caution">
    <text evidence="2">The sequence shown here is derived from an EMBL/GenBank/DDBJ whole genome shotgun (WGS) entry which is preliminary data.</text>
</comment>
<evidence type="ECO:0008006" key="4">
    <source>
        <dbReference type="Google" id="ProtNLM"/>
    </source>
</evidence>
<accession>A0AA88Y7U5</accession>
<dbReference type="Gene3D" id="3.40.50.2300">
    <property type="match status" value="1"/>
</dbReference>
<proteinExistence type="predicted"/>
<reference evidence="2" key="1">
    <citation type="submission" date="2019-08" db="EMBL/GenBank/DDBJ databases">
        <title>The improved chromosome-level genome for the pearl oyster Pinctada fucata martensii using PacBio sequencing and Hi-C.</title>
        <authorList>
            <person name="Zheng Z."/>
        </authorList>
    </citation>
    <scope>NUCLEOTIDE SEQUENCE</scope>
    <source>
        <strain evidence="2">ZZ-2019</strain>
        <tissue evidence="2">Adductor muscle</tissue>
    </source>
</reference>
<dbReference type="SUPFAM" id="SSF53822">
    <property type="entry name" value="Periplasmic binding protein-like I"/>
    <property type="match status" value="1"/>
</dbReference>
<dbReference type="InterPro" id="IPR052612">
    <property type="entry name" value="ANP_Clearance_Receptor"/>
</dbReference>
<dbReference type="PANTHER" id="PTHR44755">
    <property type="entry name" value="NATRIURETIC PEPTIDE RECEPTOR 3-RELATED"/>
    <property type="match status" value="1"/>
</dbReference>
<dbReference type="GO" id="GO:0007165">
    <property type="term" value="P:signal transduction"/>
    <property type="evidence" value="ECO:0007669"/>
    <property type="project" value="TreeGrafter"/>
</dbReference>
<feature type="compositionally biased region" description="Basic and acidic residues" evidence="1">
    <location>
        <begin position="1"/>
        <end position="41"/>
    </location>
</feature>